<organism evidence="1 2">
    <name type="scientific">Streptomyces thinghirensis</name>
    <dbReference type="NCBI Taxonomy" id="551547"/>
    <lineage>
        <taxon>Bacteria</taxon>
        <taxon>Bacillati</taxon>
        <taxon>Actinomycetota</taxon>
        <taxon>Actinomycetes</taxon>
        <taxon>Kitasatosporales</taxon>
        <taxon>Streptomycetaceae</taxon>
        <taxon>Streptomyces</taxon>
    </lineage>
</organism>
<accession>A0ABP9T051</accession>
<protein>
    <submittedName>
        <fullName evidence="1">Uncharacterized protein</fullName>
    </submittedName>
</protein>
<proteinExistence type="predicted"/>
<evidence type="ECO:0000313" key="1">
    <source>
        <dbReference type="EMBL" id="GAA5204977.1"/>
    </source>
</evidence>
<keyword evidence="2" id="KW-1185">Reference proteome</keyword>
<sequence length="43" mass="5277">MRPSRYEQLRDLAYAEEREFRMILDDALELYVTKTYGKQYEGK</sequence>
<gene>
    <name evidence="1" type="ORF">GCM10023323_10430</name>
</gene>
<dbReference type="EMBL" id="BAABJR010000002">
    <property type="protein sequence ID" value="GAA5204977.1"/>
    <property type="molecule type" value="Genomic_DNA"/>
</dbReference>
<name>A0ABP9T051_9ACTN</name>
<dbReference type="Proteomes" id="UP001499878">
    <property type="component" value="Unassembled WGS sequence"/>
</dbReference>
<dbReference type="RefSeq" id="WP_345626909.1">
    <property type="nucleotide sequence ID" value="NZ_BAABJR010000002.1"/>
</dbReference>
<comment type="caution">
    <text evidence="1">The sequence shown here is derived from an EMBL/GenBank/DDBJ whole genome shotgun (WGS) entry which is preliminary data.</text>
</comment>
<reference evidence="2" key="1">
    <citation type="journal article" date="2019" name="Int. J. Syst. Evol. Microbiol.">
        <title>The Global Catalogue of Microorganisms (GCM) 10K type strain sequencing project: providing services to taxonomists for standard genome sequencing and annotation.</title>
        <authorList>
            <consortium name="The Broad Institute Genomics Platform"/>
            <consortium name="The Broad Institute Genome Sequencing Center for Infectious Disease"/>
            <person name="Wu L."/>
            <person name="Ma J."/>
        </authorList>
    </citation>
    <scope>NUCLEOTIDE SEQUENCE [LARGE SCALE GENOMIC DNA]</scope>
    <source>
        <strain evidence="2">JCM 18306</strain>
    </source>
</reference>
<evidence type="ECO:0000313" key="2">
    <source>
        <dbReference type="Proteomes" id="UP001499878"/>
    </source>
</evidence>